<feature type="transmembrane region" description="Helical" evidence="6">
    <location>
        <begin position="103"/>
        <end position="121"/>
    </location>
</feature>
<dbReference type="AlphaFoldDB" id="A0A4T9T8K9"/>
<evidence type="ECO:0000256" key="3">
    <source>
        <dbReference type="ARBA" id="ARBA00022692"/>
    </source>
</evidence>
<feature type="transmembrane region" description="Helical" evidence="6">
    <location>
        <begin position="74"/>
        <end position="97"/>
    </location>
</feature>
<keyword evidence="9" id="KW-1185">Reference proteome</keyword>
<evidence type="ECO:0000313" key="9">
    <source>
        <dbReference type="Proteomes" id="UP000309454"/>
    </source>
</evidence>
<keyword evidence="3 6" id="KW-0812">Transmembrane</keyword>
<reference evidence="8 9" key="1">
    <citation type="submission" date="2019-04" db="EMBL/GenBank/DDBJ databases">
        <title>Microbes associate with the intestines of laboratory mice.</title>
        <authorList>
            <person name="Navarre W."/>
            <person name="Wong E."/>
            <person name="Huang K.C."/>
            <person name="Tropini C."/>
            <person name="Ng K."/>
            <person name="Yu B."/>
        </authorList>
    </citation>
    <scope>NUCLEOTIDE SEQUENCE [LARGE SCALE GENOMIC DNA]</scope>
    <source>
        <strain evidence="8 9">NM48_B13</strain>
    </source>
</reference>
<proteinExistence type="inferred from homology"/>
<dbReference type="Pfam" id="PF04138">
    <property type="entry name" value="GtrA_DPMS_TM"/>
    <property type="match status" value="1"/>
</dbReference>
<evidence type="ECO:0000259" key="7">
    <source>
        <dbReference type="Pfam" id="PF04138"/>
    </source>
</evidence>
<dbReference type="GO" id="GO:0005886">
    <property type="term" value="C:plasma membrane"/>
    <property type="evidence" value="ECO:0007669"/>
    <property type="project" value="TreeGrafter"/>
</dbReference>
<evidence type="ECO:0000256" key="5">
    <source>
        <dbReference type="ARBA" id="ARBA00023136"/>
    </source>
</evidence>
<feature type="transmembrane region" description="Helical" evidence="6">
    <location>
        <begin position="41"/>
        <end position="62"/>
    </location>
</feature>
<keyword evidence="4 6" id="KW-1133">Transmembrane helix</keyword>
<dbReference type="GO" id="GO:0000271">
    <property type="term" value="P:polysaccharide biosynthetic process"/>
    <property type="evidence" value="ECO:0007669"/>
    <property type="project" value="InterPro"/>
</dbReference>
<dbReference type="PANTHER" id="PTHR38459:SF1">
    <property type="entry name" value="PROPHAGE BACTOPRENOL-LINKED GLUCOSE TRANSLOCASE HOMOLOG"/>
    <property type="match status" value="1"/>
</dbReference>
<comment type="subcellular location">
    <subcellularLocation>
        <location evidence="1">Membrane</location>
        <topology evidence="1">Multi-pass membrane protein</topology>
    </subcellularLocation>
</comment>
<comment type="similarity">
    <text evidence="2">Belongs to the GtrA family.</text>
</comment>
<feature type="transmembrane region" description="Helical" evidence="6">
    <location>
        <begin position="12"/>
        <end position="35"/>
    </location>
</feature>
<evidence type="ECO:0000313" key="8">
    <source>
        <dbReference type="EMBL" id="TJW11344.1"/>
    </source>
</evidence>
<dbReference type="Proteomes" id="UP000309454">
    <property type="component" value="Unassembled WGS sequence"/>
</dbReference>
<sequence>MRSEKRTPRQIALYLAVGASTALLELLLFEGLYLFVGVDVFWANVCAVVVATAANFALNGTVTFKGASNVLRSAVLYCALFILNTLFSSSVIAVLVGWGAPEYLAKLSTMVCIVAWNYFLYRKVIFV</sequence>
<dbReference type="EMBL" id="SSTM01000002">
    <property type="protein sequence ID" value="TJW11344.1"/>
    <property type="molecule type" value="Genomic_DNA"/>
</dbReference>
<dbReference type="RefSeq" id="WP_136845508.1">
    <property type="nucleotide sequence ID" value="NZ_CANSOV010000003.1"/>
</dbReference>
<evidence type="ECO:0000256" key="2">
    <source>
        <dbReference type="ARBA" id="ARBA00009399"/>
    </source>
</evidence>
<dbReference type="InterPro" id="IPR007267">
    <property type="entry name" value="GtrA_DPMS_TM"/>
</dbReference>
<evidence type="ECO:0000256" key="6">
    <source>
        <dbReference type="SAM" id="Phobius"/>
    </source>
</evidence>
<accession>A0A4T9T8K9</accession>
<evidence type="ECO:0000256" key="1">
    <source>
        <dbReference type="ARBA" id="ARBA00004141"/>
    </source>
</evidence>
<dbReference type="PANTHER" id="PTHR38459">
    <property type="entry name" value="PROPHAGE BACTOPRENOL-LINKED GLUCOSE TRANSLOCASE HOMOLOG"/>
    <property type="match status" value="1"/>
</dbReference>
<feature type="domain" description="GtrA/DPMS transmembrane" evidence="7">
    <location>
        <begin position="14"/>
        <end position="126"/>
    </location>
</feature>
<dbReference type="OrthoDB" id="2082501at2"/>
<dbReference type="InterPro" id="IPR051401">
    <property type="entry name" value="GtrA_CellWall_Glycosyl"/>
</dbReference>
<organism evidence="8 9">
    <name type="scientific">Parvibacter caecicola</name>
    <dbReference type="NCBI Taxonomy" id="747645"/>
    <lineage>
        <taxon>Bacteria</taxon>
        <taxon>Bacillati</taxon>
        <taxon>Actinomycetota</taxon>
        <taxon>Coriobacteriia</taxon>
        <taxon>Coriobacteriales</taxon>
        <taxon>Coriobacteriaceae</taxon>
        <taxon>Parvibacter</taxon>
    </lineage>
</organism>
<protein>
    <submittedName>
        <fullName evidence="8">Polysaccharide biosynthesis protein GtrA</fullName>
    </submittedName>
</protein>
<keyword evidence="5 6" id="KW-0472">Membrane</keyword>
<gene>
    <name evidence="8" type="ORF">E5982_03815</name>
</gene>
<evidence type="ECO:0000256" key="4">
    <source>
        <dbReference type="ARBA" id="ARBA00022989"/>
    </source>
</evidence>
<comment type="caution">
    <text evidence="8">The sequence shown here is derived from an EMBL/GenBank/DDBJ whole genome shotgun (WGS) entry which is preliminary data.</text>
</comment>
<name>A0A4T9T8K9_9ACTN</name>